<dbReference type="GO" id="GO:1905515">
    <property type="term" value="P:non-motile cilium assembly"/>
    <property type="evidence" value="ECO:0007669"/>
    <property type="project" value="TreeGrafter"/>
</dbReference>
<dbReference type="Pfam" id="PF23390">
    <property type="entry name" value="Beta-prop_WDR35_2nd"/>
    <property type="match status" value="1"/>
</dbReference>
<evidence type="ECO:0000259" key="12">
    <source>
        <dbReference type="Pfam" id="PF23390"/>
    </source>
</evidence>
<dbReference type="InterPro" id="IPR056157">
    <property type="entry name" value="TPR_IFT80_172_dom"/>
</dbReference>
<keyword evidence="5" id="KW-0970">Cilium biogenesis/degradation</keyword>
<evidence type="ECO:0000259" key="10">
    <source>
        <dbReference type="Pfam" id="PF23145"/>
    </source>
</evidence>
<evidence type="ECO:0000256" key="9">
    <source>
        <dbReference type="PROSITE-ProRule" id="PRU00221"/>
    </source>
</evidence>
<keyword evidence="7" id="KW-0206">Cytoskeleton</keyword>
<keyword evidence="2" id="KW-0963">Cytoplasm</keyword>
<comment type="subcellular location">
    <subcellularLocation>
        <location evidence="1">Cytoplasm</location>
        <location evidence="1">Cytoskeleton</location>
        <location evidence="1">Cilium basal body</location>
    </subcellularLocation>
</comment>
<gene>
    <name evidence="15" type="ORF">DYB28_000971</name>
</gene>
<feature type="domain" description="IFT121-like zinc finger" evidence="10">
    <location>
        <begin position="1098"/>
        <end position="1139"/>
    </location>
</feature>
<dbReference type="InterPro" id="IPR011990">
    <property type="entry name" value="TPR-like_helical_dom_sf"/>
</dbReference>
<dbReference type="GO" id="GO:0030991">
    <property type="term" value="C:intraciliary transport particle A"/>
    <property type="evidence" value="ECO:0007669"/>
    <property type="project" value="TreeGrafter"/>
</dbReference>
<evidence type="ECO:0000256" key="3">
    <source>
        <dbReference type="ARBA" id="ARBA00022574"/>
    </source>
</evidence>
<keyword evidence="4" id="KW-0677">Repeat</keyword>
<evidence type="ECO:0000313" key="15">
    <source>
        <dbReference type="EMBL" id="RLO07918.1"/>
    </source>
</evidence>
<name>A0A9X8E2I4_APHAT</name>
<proteinExistence type="predicted"/>
<dbReference type="GO" id="GO:0035721">
    <property type="term" value="P:intraciliary retrograde transport"/>
    <property type="evidence" value="ECO:0007669"/>
    <property type="project" value="TreeGrafter"/>
</dbReference>
<dbReference type="InterPro" id="IPR001680">
    <property type="entry name" value="WD40_rpt"/>
</dbReference>
<evidence type="ECO:0000259" key="14">
    <source>
        <dbReference type="Pfam" id="PF25768"/>
    </source>
</evidence>
<dbReference type="PIRSF" id="PIRSF037536">
    <property type="entry name" value="WD_repeat_p35"/>
    <property type="match status" value="1"/>
</dbReference>
<comment type="caution">
    <text evidence="15">The sequence shown here is derived from an EMBL/GenBank/DDBJ whole genome shotgun (WGS) entry which is preliminary data.</text>
</comment>
<dbReference type="InterPro" id="IPR036322">
    <property type="entry name" value="WD40_repeat_dom_sf"/>
</dbReference>
<evidence type="ECO:0008006" key="17">
    <source>
        <dbReference type="Google" id="ProtNLM"/>
    </source>
</evidence>
<dbReference type="SMART" id="SM00320">
    <property type="entry name" value="WD40"/>
    <property type="match status" value="4"/>
</dbReference>
<evidence type="ECO:0000256" key="7">
    <source>
        <dbReference type="ARBA" id="ARBA00023212"/>
    </source>
</evidence>
<dbReference type="InterPro" id="IPR039857">
    <property type="entry name" value="Ift122/121"/>
</dbReference>
<sequence>MLIIRITVTFGGTLKFLDPPRATPSSVMFIFLSKKIAIPNGAQLCCSSWNPEQGWIACGGQNGLLKVLKLESAPTKDGKGPRGIAAQSNLTMNQSLDGHAGSVVCATWNANYKKLTTSDENGLIIVWMMHRGMWYEEMINNRNKSVVKDMKWSSDGQKICIAYEDGAVIVGSVDGNRLWGKEMKVELCFVEWSPDGKHLVFVTKDGDVSIHDGSGNKLSNMTLYAVDEKDKKYKIIGLHWYDGCEGHVSEDAPTLAIAFADGKVQITRGRYDDSAVLIDTGVELSQVKWNCDGTVLALAGTQTSRGASGDSREFNIVQFYDPFGRYLRSLKVPGSKIEALAWEGTGLRICLAVDSHIYFANIRPDYKWGYYSSTLVYAYNRPDQVENCVVFWDTHSDERYIKYVKSLVGIKAAGDNAVLVSKIVNEPQQQLGDDHAPPVPPKQYSLVLCDTIGSPVESKLIDFEPLFLTMTPRHIIAASADAIYVWQYRTTVSKLSSDSSSSTVPSTRGGRERIFYVDDSQGNDTESFRYVERQLDDPICAICASESWLVVGRASGMVHCFTLPHISLEMKYIVPCRPQILSLNSNSTQMAIIDINGVLTIMELGPSSGNQNPVDAKILPFEKKDVWDVMWAEDNAELFVMMEKARMYVYRGLEPEEPVLSSGYLCSYKDLQVKAALLDDILASPEQTDKSLVLDYETRSLRDARELLENVSLSDACDYIQDHSHPRLWRLLADAALEQLDFAMAERGFVKCGDYNGIQYVKRLQVLNDRIKQKAEVAAYFQRFDDAEALYRKIDRKDLAIELRKRLGDWFRVVQLVQSGGGDDTLLIHAWNMIGEYYADRHKWEKAIKYYAQASNVPALVQCYYTLGDFTTLDTLVNDLPEGSPLLEEMARKFTRAGLCNSAVNAFLKMGDIKSAIDSCVLLNEWERAVTLAETHHFPQIETVLAKYGTHLMRNGKTLQAIELYRRANKSMDAAKLLGKLAKEVSKNPLRAKKLQRALRTSLKLASYDDIVDEREVYSLIAIAAYYTKHYEQCSRACNQLETVLVDKDKAALDALTLQIFSTTRPFDPPTRPYECPSCKHPVKEWAAKCDGCGRGFQTCMMSGATILDHRTYMCKTCRHSCIEHEIRDVSNCPLCHAGLK</sequence>
<keyword evidence="8" id="KW-0966">Cell projection</keyword>
<dbReference type="InterPro" id="IPR015943">
    <property type="entry name" value="WD40/YVTN_repeat-like_dom_sf"/>
</dbReference>
<dbReference type="PROSITE" id="PS50082">
    <property type="entry name" value="WD_REPEATS_2"/>
    <property type="match status" value="1"/>
</dbReference>
<feature type="domain" description="IFT121/TULP4 N-terminal" evidence="13">
    <location>
        <begin position="28"/>
        <end position="363"/>
    </location>
</feature>
<dbReference type="Pfam" id="PF23387">
    <property type="entry name" value="TPR_IFT80_172"/>
    <property type="match status" value="1"/>
</dbReference>
<evidence type="ECO:0000256" key="5">
    <source>
        <dbReference type="ARBA" id="ARBA00022794"/>
    </source>
</evidence>
<feature type="repeat" description="WD" evidence="9">
    <location>
        <begin position="96"/>
        <end position="127"/>
    </location>
</feature>
<dbReference type="FunFam" id="1.25.40.470:FF:000004">
    <property type="entry name" value="WD repeat-containing protein 35"/>
    <property type="match status" value="1"/>
</dbReference>
<accession>A0A9X8E2I4</accession>
<protein>
    <recommendedName>
        <fullName evidence="17">Anaphase-promoting complex subunit 4 WD40 domain-containing protein</fullName>
    </recommendedName>
</protein>
<evidence type="ECO:0000313" key="16">
    <source>
        <dbReference type="Proteomes" id="UP000275652"/>
    </source>
</evidence>
<dbReference type="PANTHER" id="PTHR12764:SF5">
    <property type="entry name" value="LD29485P"/>
    <property type="match status" value="1"/>
</dbReference>
<dbReference type="Proteomes" id="UP000275652">
    <property type="component" value="Unassembled WGS sequence"/>
</dbReference>
<dbReference type="AlphaFoldDB" id="A0A9X8E2I4"/>
<dbReference type="SUPFAM" id="SSF48452">
    <property type="entry name" value="TPR-like"/>
    <property type="match status" value="1"/>
</dbReference>
<evidence type="ECO:0000259" key="11">
    <source>
        <dbReference type="Pfam" id="PF23387"/>
    </source>
</evidence>
<reference evidence="15 16" key="1">
    <citation type="journal article" date="2018" name="J. Invertebr. Pathol.">
        <title>New genotyping method for the causative agent of crayfish plague (Aphanomyces astaci) based on whole genome data.</title>
        <authorList>
            <person name="Minardi D."/>
            <person name="Studholme D.J."/>
            <person name="van der Giezen M."/>
            <person name="Pretto T."/>
            <person name="Oidtmann B."/>
        </authorList>
    </citation>
    <scope>NUCLEOTIDE SEQUENCE [LARGE SCALE GENOMIC DNA]</scope>
    <source>
        <strain evidence="15 16">KB13</strain>
    </source>
</reference>
<dbReference type="InterPro" id="IPR056158">
    <property type="entry name" value="Beta-prop_IFT121_2nd"/>
</dbReference>
<keyword evidence="3 9" id="KW-0853">WD repeat</keyword>
<dbReference type="Gene3D" id="1.25.40.470">
    <property type="match status" value="1"/>
</dbReference>
<dbReference type="SUPFAM" id="SSF82171">
    <property type="entry name" value="DPP6 N-terminal domain-like"/>
    <property type="match status" value="1"/>
</dbReference>
<dbReference type="GO" id="GO:0097730">
    <property type="term" value="C:non-motile cilium"/>
    <property type="evidence" value="ECO:0007669"/>
    <property type="project" value="TreeGrafter"/>
</dbReference>
<feature type="domain" description="IFT121 second beta-propeller" evidence="12">
    <location>
        <begin position="368"/>
        <end position="697"/>
    </location>
</feature>
<dbReference type="Pfam" id="PF25768">
    <property type="entry name" value="TPR_IFT121"/>
    <property type="match status" value="1"/>
</dbReference>
<dbReference type="InterPro" id="IPR056159">
    <property type="entry name" value="Beta-prop_IFT121_TULP_N"/>
</dbReference>
<keyword evidence="6" id="KW-0969">Cilium</keyword>
<dbReference type="EMBL" id="QUTI01022590">
    <property type="protein sequence ID" value="RLO07918.1"/>
    <property type="molecule type" value="Genomic_DNA"/>
</dbReference>
<feature type="domain" description="IFT80/172/WDR35 TPR" evidence="11">
    <location>
        <begin position="728"/>
        <end position="819"/>
    </location>
</feature>
<dbReference type="Pfam" id="PF23145">
    <property type="entry name" value="Zf_2nd_IFT121"/>
    <property type="match status" value="1"/>
</dbReference>
<dbReference type="InterPro" id="IPR056170">
    <property type="entry name" value="Znf_IFT121-like"/>
</dbReference>
<evidence type="ECO:0000256" key="2">
    <source>
        <dbReference type="ARBA" id="ARBA00022490"/>
    </source>
</evidence>
<organism evidence="15 16">
    <name type="scientific">Aphanomyces astaci</name>
    <name type="common">Crayfish plague agent</name>
    <dbReference type="NCBI Taxonomy" id="112090"/>
    <lineage>
        <taxon>Eukaryota</taxon>
        <taxon>Sar</taxon>
        <taxon>Stramenopiles</taxon>
        <taxon>Oomycota</taxon>
        <taxon>Saprolegniomycetes</taxon>
        <taxon>Saprolegniales</taxon>
        <taxon>Verrucalvaceae</taxon>
        <taxon>Aphanomyces</taxon>
    </lineage>
</organism>
<feature type="domain" description="IFT121-like TPR repeats" evidence="14">
    <location>
        <begin position="987"/>
        <end position="1067"/>
    </location>
</feature>
<evidence type="ECO:0000256" key="8">
    <source>
        <dbReference type="ARBA" id="ARBA00023273"/>
    </source>
</evidence>
<dbReference type="InterPro" id="IPR057979">
    <property type="entry name" value="TPR_IFT121"/>
</dbReference>
<dbReference type="Gene3D" id="2.130.10.10">
    <property type="entry name" value="YVTN repeat-like/Quinoprotein amine dehydrogenase"/>
    <property type="match status" value="2"/>
</dbReference>
<dbReference type="GO" id="GO:0061512">
    <property type="term" value="P:protein localization to cilium"/>
    <property type="evidence" value="ECO:0007669"/>
    <property type="project" value="TreeGrafter"/>
</dbReference>
<dbReference type="InterPro" id="IPR017233">
    <property type="entry name" value="WDR35"/>
</dbReference>
<dbReference type="PANTHER" id="PTHR12764">
    <property type="entry name" value="WD REPEAT DOMAIN-RELATED"/>
    <property type="match status" value="1"/>
</dbReference>
<dbReference type="SUPFAM" id="SSF50978">
    <property type="entry name" value="WD40 repeat-like"/>
    <property type="match status" value="1"/>
</dbReference>
<evidence type="ECO:0000256" key="6">
    <source>
        <dbReference type="ARBA" id="ARBA00023069"/>
    </source>
</evidence>
<dbReference type="Pfam" id="PF24797">
    <property type="entry name" value="Beta-prop_WDR35_TULP_N"/>
    <property type="match status" value="1"/>
</dbReference>
<evidence type="ECO:0000256" key="1">
    <source>
        <dbReference type="ARBA" id="ARBA00004120"/>
    </source>
</evidence>
<evidence type="ECO:0000256" key="4">
    <source>
        <dbReference type="ARBA" id="ARBA00022737"/>
    </source>
</evidence>
<evidence type="ECO:0000259" key="13">
    <source>
        <dbReference type="Pfam" id="PF24797"/>
    </source>
</evidence>